<dbReference type="GO" id="GO:0006605">
    <property type="term" value="P:protein targeting"/>
    <property type="evidence" value="ECO:0007669"/>
    <property type="project" value="InterPro"/>
</dbReference>
<dbReference type="PANTHER" id="PTHR30612">
    <property type="entry name" value="SECA INNER MEMBRANE COMPONENT OF SEC PROTEIN SECRETION SYSTEM"/>
    <property type="match status" value="1"/>
</dbReference>
<name>A0A8S2MA67_9BILA</name>
<evidence type="ECO:0000256" key="2">
    <source>
        <dbReference type="ARBA" id="ARBA00023010"/>
    </source>
</evidence>
<dbReference type="GO" id="GO:0005524">
    <property type="term" value="F:ATP binding"/>
    <property type="evidence" value="ECO:0007669"/>
    <property type="project" value="InterPro"/>
</dbReference>
<dbReference type="OrthoDB" id="2386367at2759"/>
<evidence type="ECO:0000256" key="3">
    <source>
        <dbReference type="SAM" id="Coils"/>
    </source>
</evidence>
<dbReference type="SUPFAM" id="SSF52540">
    <property type="entry name" value="P-loop containing nucleoside triphosphate hydrolases"/>
    <property type="match status" value="4"/>
</dbReference>
<evidence type="ECO:0000313" key="5">
    <source>
        <dbReference type="EMBL" id="CAF3942372.1"/>
    </source>
</evidence>
<evidence type="ECO:0000259" key="4">
    <source>
        <dbReference type="PROSITE" id="PS51196"/>
    </source>
</evidence>
<keyword evidence="2" id="KW-0811">Translocation</keyword>
<feature type="domain" description="SecA family profile" evidence="4">
    <location>
        <begin position="2200"/>
        <end position="2857"/>
    </location>
</feature>
<dbReference type="InterPro" id="IPR011115">
    <property type="entry name" value="SecA_DEAD"/>
</dbReference>
<dbReference type="InterPro" id="IPR027417">
    <property type="entry name" value="P-loop_NTPase"/>
</dbReference>
<proteinExistence type="predicted"/>
<reference evidence="5" key="1">
    <citation type="submission" date="2021-02" db="EMBL/GenBank/DDBJ databases">
        <authorList>
            <person name="Nowell W R."/>
        </authorList>
    </citation>
    <scope>NUCLEOTIDE SEQUENCE</scope>
</reference>
<gene>
    <name evidence="5" type="ORF">SRO942_LOCUS22554</name>
</gene>
<feature type="coiled-coil region" evidence="3">
    <location>
        <begin position="370"/>
        <end position="419"/>
    </location>
</feature>
<dbReference type="InterPro" id="IPR000185">
    <property type="entry name" value="SecA"/>
</dbReference>
<dbReference type="GO" id="GO:0017038">
    <property type="term" value="P:protein import"/>
    <property type="evidence" value="ECO:0007669"/>
    <property type="project" value="InterPro"/>
</dbReference>
<dbReference type="PROSITE" id="PS51196">
    <property type="entry name" value="SECA_MOTOR_DEAD"/>
    <property type="match status" value="1"/>
</dbReference>
<keyword evidence="1" id="KW-0653">Protein transport</keyword>
<comment type="caution">
    <text evidence="5">The sequence shown here is derived from an EMBL/GenBank/DDBJ whole genome shotgun (WGS) entry which is preliminary data.</text>
</comment>
<dbReference type="Gene3D" id="3.40.50.300">
    <property type="entry name" value="P-loop containing nucleotide triphosphate hydrolases"/>
    <property type="match status" value="3"/>
</dbReference>
<dbReference type="GO" id="GO:0016020">
    <property type="term" value="C:membrane"/>
    <property type="evidence" value="ECO:0007669"/>
    <property type="project" value="InterPro"/>
</dbReference>
<dbReference type="Pfam" id="PF07517">
    <property type="entry name" value="SecA_DEAD"/>
    <property type="match status" value="1"/>
</dbReference>
<sequence>MPSFSEIANPSNQNIDIQGALLNRLKELHQKFPERFSKPIDVLASVDGNVDGQWKQRLQQARKDQNGERIALIPYNLGNFHWIGVLIKFKADGQIECAEFIDPVEESNFIPDKLQKQFTEVFPDAILRSRTCPKPMNRKSSALLTIVTLLKAVEEPELTAIECPNTDYLHIQIVNDQQTSTVWLETNNQIGRKKKQALQRQLYLKDASELLVKVPQIEQQIKQYEKRDRYNDFKNEMESLDELRESQIVTENVYSLISDASICETDNRSKLESYEALKKQLQDSLAEHDISNEEELEQLIIKKKQEIQFLKNAGKHKFTRKRQDSLLELEQLHLLVDKVKALKLAQSNNDYEALKTQLDSGLADHDISNEEELEKQIIEKKQKIQFLKHEGKFNIVRKRENSLSELEELQLLVDKIKALKPSNSIIGYEMPKEQIEDDHLNNDPMDRWKQEECPITKESLSNMYKDFCSMPSCSERSIISLLYYVSLRLANNSIVLDQSIVVPDRIEIEIENELVCLKERLKIEELASLEIRNSVEEVVINIKDENWKSTLIPLRKIFKEISPLNMQEMFRLVEKVDNTAQLIKNKDIIFFLGGTGSGKSTTIHFLAGSIMVEKKLKGLNHIAPVEIKNSDLKYITTSPFSRSETRYITPVNVNFEEVGGYNSGSIILCDSPGFEDTSGPEVDIANGIGIVKAIKGCKSVKPVVLVSYKSIGDRFEGLKNLTHMLVGLISGIQDHIKAFSYIFTKYPQNERNTIHASLENIRKVMNDGEKSDKSFMNFFTDMLHKTEDGAQVIDPINDKPGKILDKLAESTAIHHSEEVFQFSITEKSKATVQEQVRKHQLSIMSATKRYEYLLVKHKLDQLERLKDLLSQEYIEQIYNECVQHISRHLSEDYEQGISAFNRCLMNQTVLSNEDVKQYQARIDHAKLAAELSKHLEKKVIHSSAFIQYLNQQVDIMIEDLREKDIDDLLVKMSLDKIKILSNTFLEIDYKYKDTCQLLAVKLDSVVKSFKSSVLSNEFDKSASEIRTLYDAITILHDHLDCKNMEAKYTELTKYFLEYLKDSAEKLNPILTEEKLEKNGVDSLNSCVCMLETASNTFTLQPHVLKEAINEVYEDVLSKIMKRYTEIIEKINAQLENEYSFHALEQLVKEMTLIRIISSIELKTNRSYYSTLEKLCGCIQETRRDVEEILKGFFRQEEKINYDKLTKCIYRLKSAKWIDEYRLGVYSDLMDNIEEQIMQHVKRLQQSVMEVNLDLDNFDKIEHVCKIVSEINDIKHVEKLVPTVGQHIDEVNSWFKGVTNNVFSVIKDTFSLEKWKEQGYQTFDSSKAEKAFHYLDACRKIRILFESDCISVLNSLEEFTRHFSNFVQKEMENCFISIKQYENKNKEDMFEKVRTLLSRLQDVSEIKTKYLRVFSYFSNQKIIEHWQNELSGYLTELSDEMQKLNVTQQVEALNTQLLVVKALSKLDGFLEGEKYIDVYKTYQNIFLSQSNDVCKQVIDAIKNFDYERVTCEMVALNSSNAVGEHFCKQAKRVLNNGLMDLIEETKIQAIMLGYNIEIEGIQSVVKNLRRMQRAKQFTSQYLDTPDEIDRCVAEVKKLIEERIKSFLEGVKALSNINNFYEADKKIHSITLVRNLLGKYCTEDIFNQIEALKESQNNVVLKDVVNKYSEMDITGYTLNPPTDIFEKFKEVNNTNLIYNQALKIIQEKIVVKFRAELEQAKSQTPPDPENLHIRKFESAVKYLPEGMRNALEVELKHCKDGIHQNIIYNDNNLINALHSGDLNPIKNFLLEYQSSKVMQPSVTKSREVVLKQVQEITLKINQNFEQHDIKEALGNIQKLCEYKIELENVVDFRRSCSEVQSRITKTFKDAYLGFMNRFFNTDISAVTNETVEAGEKNFICLIKFMEFKDELKDQHILSQMFPEDFNEKLNGLIGKISDYSSQHQKKYKDALEKIDIVSLTDILKTTCKWHFIFREIESSTSMCSNNDTLVNTLIKVITELTPYSQMLNSVSQKIEELRDELINKELLNSDTKQFSTRRDEFYRKLNEKFSILSKAKLLSEHSIGIDVKKIEQECQKSLEKKITKISSDSETFLEKFSEESRLTRQEYDNFDLYYNNLTSFKKELKVTPDCSIHEKIEKIEKRLFDKIQTWEKSAEMNLTAQNVATSSINMKHAANNISSFKLRINVKIDEVLNHYKSRAKDTMALAKLGAILNQDKSGTGQSIISEHQLFQGYSLSLFNEKTRKHDINYVLQHLKGDFVDKNQLKKRYDEYQAIYEMLMSQYLTPNIELDKLISDTKLVAENTKQKPNCIVWDADVRNKVPRLTAHIFALWTLKNAEHYFEAEGLEDKNNYLLQPHAAQIISIFRMLGIADKKEELNNNLVQLGTGEGKSITLGATASLFALLGFDVRCACYSEYLSQRDYTAFLSLFESLGLQNYIRYGTFNKLCEDMINENGDIRQIVEHLVSKGSNDAIQNSERIKRAKILLIDEVDVFFSQEFYGNVYTPSASLQDSSITSLVNSIWTQRKSNLNLKRVKATDEYKVCCDRFPNWELLIEEAVKDMLSDVNNFESHDYVVNQDKIGYIEQNNIVYNVVYGYKTLFAYHSEYEKRNVSKESLNENISIRIKCGSFSYAEIPLQFEYIIGVTGTLETLSDPEKQVIQSVYKIVKNTYAPSVFGKNNLKFIEKDDIMIENSDDYFNVIKREIDNRLVGRSSGRRAVLVLFESKRKLREFYDSNALAPLKEFVACLTEEASLEEKESRIKRVAASDQITLFTRTFGRGTDFICHDQNVTANGGTHVIQTFLSEELSEEVQIKGRTARQGDYGSYSMVLLDRDLEKFHIEKQNIEDVKKGKGILTRIAGALHLTEKTYDTIYALLHDKRNGLFKTQYEANTKYVEQAKERHQIAQHFLSSLNSGKIDSVKKFLIEENKGAEGNWKSRTVCLMDATSSMTKPDNLRAFMNKIEVEGGWGNEAIEIGLWHANRENERENITQVILIGDAPPNTKNEVNEKKQRYGQSFWEKTKFAQSTYYEDELAKLKVDGIPVHAFFVEQRAEESFKKIAKETGGRCEMLDINSSSGSEMLTDLVTEEILRNVGGSLKGDALVEAYRNKFGKSYT</sequence>
<protein>
    <recommendedName>
        <fullName evidence="4">SecA family profile domain-containing protein</fullName>
    </recommendedName>
</protein>
<dbReference type="EMBL" id="CAJOBC010007769">
    <property type="protein sequence ID" value="CAF3942372.1"/>
    <property type="molecule type" value="Genomic_DNA"/>
</dbReference>
<dbReference type="Proteomes" id="UP000681722">
    <property type="component" value="Unassembled WGS sequence"/>
</dbReference>
<dbReference type="PANTHER" id="PTHR30612:SF0">
    <property type="entry name" value="CHLOROPLAST PROTEIN-TRANSPORTING ATPASE"/>
    <property type="match status" value="1"/>
</dbReference>
<dbReference type="InterPro" id="IPR014018">
    <property type="entry name" value="SecA_motor_DEAD"/>
</dbReference>
<evidence type="ECO:0000256" key="1">
    <source>
        <dbReference type="ARBA" id="ARBA00022927"/>
    </source>
</evidence>
<feature type="coiled-coil region" evidence="3">
    <location>
        <begin position="271"/>
        <end position="313"/>
    </location>
</feature>
<dbReference type="GO" id="GO:0006886">
    <property type="term" value="P:intracellular protein transport"/>
    <property type="evidence" value="ECO:0007669"/>
    <property type="project" value="InterPro"/>
</dbReference>
<organism evidence="5 6">
    <name type="scientific">Didymodactylos carnosus</name>
    <dbReference type="NCBI Taxonomy" id="1234261"/>
    <lineage>
        <taxon>Eukaryota</taxon>
        <taxon>Metazoa</taxon>
        <taxon>Spiralia</taxon>
        <taxon>Gnathifera</taxon>
        <taxon>Rotifera</taxon>
        <taxon>Eurotatoria</taxon>
        <taxon>Bdelloidea</taxon>
        <taxon>Philodinida</taxon>
        <taxon>Philodinidae</taxon>
        <taxon>Didymodactylos</taxon>
    </lineage>
</organism>
<accession>A0A8S2MA67</accession>
<keyword evidence="3" id="KW-0175">Coiled coil</keyword>
<keyword evidence="1" id="KW-0813">Transport</keyword>
<evidence type="ECO:0000313" key="6">
    <source>
        <dbReference type="Proteomes" id="UP000681722"/>
    </source>
</evidence>